<protein>
    <submittedName>
        <fullName evidence="1">Unnamed protein product</fullName>
    </submittedName>
</protein>
<dbReference type="Proteomes" id="UP001165121">
    <property type="component" value="Unassembled WGS sequence"/>
</dbReference>
<name>A0A9W7D1Y9_9STRA</name>
<dbReference type="AlphaFoldDB" id="A0A9W7D1Y9"/>
<accession>A0A9W7D1Y9</accession>
<evidence type="ECO:0000313" key="1">
    <source>
        <dbReference type="EMBL" id="GMF50083.1"/>
    </source>
</evidence>
<keyword evidence="2" id="KW-1185">Reference proteome</keyword>
<proteinExistence type="predicted"/>
<reference evidence="1" key="1">
    <citation type="submission" date="2023-04" db="EMBL/GenBank/DDBJ databases">
        <title>Phytophthora fragariaefolia NBRC 109709.</title>
        <authorList>
            <person name="Ichikawa N."/>
            <person name="Sato H."/>
            <person name="Tonouchi N."/>
        </authorList>
    </citation>
    <scope>NUCLEOTIDE SEQUENCE</scope>
    <source>
        <strain evidence="1">NBRC 109709</strain>
    </source>
</reference>
<dbReference type="EMBL" id="BSXT01002647">
    <property type="protein sequence ID" value="GMF50083.1"/>
    <property type="molecule type" value="Genomic_DNA"/>
</dbReference>
<comment type="caution">
    <text evidence="1">The sequence shown here is derived from an EMBL/GenBank/DDBJ whole genome shotgun (WGS) entry which is preliminary data.</text>
</comment>
<gene>
    <name evidence="1" type="ORF">Pfra01_001990100</name>
</gene>
<organism evidence="1 2">
    <name type="scientific">Phytophthora fragariaefolia</name>
    <dbReference type="NCBI Taxonomy" id="1490495"/>
    <lineage>
        <taxon>Eukaryota</taxon>
        <taxon>Sar</taxon>
        <taxon>Stramenopiles</taxon>
        <taxon>Oomycota</taxon>
        <taxon>Peronosporomycetes</taxon>
        <taxon>Peronosporales</taxon>
        <taxon>Peronosporaceae</taxon>
        <taxon>Phytophthora</taxon>
    </lineage>
</organism>
<evidence type="ECO:0000313" key="2">
    <source>
        <dbReference type="Proteomes" id="UP001165121"/>
    </source>
</evidence>
<sequence length="91" mass="10308">MYPSSTVTARNLNQATAPKLKQGPLHLAGVTRNWDPIHSDHKIGVALHHTFMFQYNAKYIRQFRVACRFTSKQTSMTQKMTQPIPLISPGV</sequence>